<dbReference type="OrthoDB" id="6739848at2759"/>
<name>A0A6L2Q685_COPFO</name>
<reference evidence="2" key="1">
    <citation type="submission" date="2020-01" db="EMBL/GenBank/DDBJ databases">
        <title>Draft genome sequence of the Termite Coptotermes fromosanus.</title>
        <authorList>
            <person name="Itakura S."/>
            <person name="Yosikawa Y."/>
            <person name="Umezawa K."/>
        </authorList>
    </citation>
    <scope>NUCLEOTIDE SEQUENCE [LARGE SCALE GENOMIC DNA]</scope>
</reference>
<evidence type="ECO:0000313" key="1">
    <source>
        <dbReference type="EMBL" id="GFG40226.1"/>
    </source>
</evidence>
<accession>A0A6L2Q685</accession>
<protein>
    <recommendedName>
        <fullName evidence="3">DDE-1 domain-containing protein</fullName>
    </recommendedName>
</protein>
<evidence type="ECO:0008006" key="3">
    <source>
        <dbReference type="Google" id="ProtNLM"/>
    </source>
</evidence>
<keyword evidence="2" id="KW-1185">Reference proteome</keyword>
<evidence type="ECO:0000313" key="2">
    <source>
        <dbReference type="Proteomes" id="UP000502823"/>
    </source>
</evidence>
<dbReference type="EMBL" id="BLKM01001619">
    <property type="protein sequence ID" value="GFG40226.1"/>
    <property type="molecule type" value="Genomic_DNA"/>
</dbReference>
<sequence length="49" mass="5579">MDTIQHNAARLYNCDETGITIVQHRHTKVLGLKGNRQISFFNPQNGDLL</sequence>
<gene>
    <name evidence="1" type="ORF">Cfor_09814</name>
</gene>
<proteinExistence type="predicted"/>
<organism evidence="1 2">
    <name type="scientific">Coptotermes formosanus</name>
    <name type="common">Formosan subterranean termite</name>
    <dbReference type="NCBI Taxonomy" id="36987"/>
    <lineage>
        <taxon>Eukaryota</taxon>
        <taxon>Metazoa</taxon>
        <taxon>Ecdysozoa</taxon>
        <taxon>Arthropoda</taxon>
        <taxon>Hexapoda</taxon>
        <taxon>Insecta</taxon>
        <taxon>Pterygota</taxon>
        <taxon>Neoptera</taxon>
        <taxon>Polyneoptera</taxon>
        <taxon>Dictyoptera</taxon>
        <taxon>Blattodea</taxon>
        <taxon>Blattoidea</taxon>
        <taxon>Termitoidae</taxon>
        <taxon>Rhinotermitidae</taxon>
        <taxon>Coptotermes</taxon>
    </lineage>
</organism>
<comment type="caution">
    <text evidence="1">The sequence shown here is derived from an EMBL/GenBank/DDBJ whole genome shotgun (WGS) entry which is preliminary data.</text>
</comment>
<dbReference type="Proteomes" id="UP000502823">
    <property type="component" value="Unassembled WGS sequence"/>
</dbReference>
<dbReference type="AlphaFoldDB" id="A0A6L2Q685"/>
<dbReference type="InParanoid" id="A0A6L2Q685"/>